<dbReference type="Proteomes" id="UP000246132">
    <property type="component" value="Unassembled WGS sequence"/>
</dbReference>
<keyword evidence="3" id="KW-1185">Reference proteome</keyword>
<evidence type="ECO:0000313" key="2">
    <source>
        <dbReference type="EMBL" id="RKF06964.1"/>
    </source>
</evidence>
<comment type="caution">
    <text evidence="2">The sequence shown here is derived from an EMBL/GenBank/DDBJ whole genome shotgun (WGS) entry which is preliminary data.</text>
</comment>
<accession>A0A3A8AJY2</accession>
<proteinExistence type="predicted"/>
<feature type="region of interest" description="Disordered" evidence="1">
    <location>
        <begin position="80"/>
        <end position="114"/>
    </location>
</feature>
<organism evidence="2 3">
    <name type="scientific">Oceaniradius stylonematis</name>
    <dbReference type="NCBI Taxonomy" id="2184161"/>
    <lineage>
        <taxon>Bacteria</taxon>
        <taxon>Pseudomonadati</taxon>
        <taxon>Pseudomonadota</taxon>
        <taxon>Alphaproteobacteria</taxon>
        <taxon>Hyphomicrobiales</taxon>
        <taxon>Ahrensiaceae</taxon>
        <taxon>Oceaniradius</taxon>
    </lineage>
</organism>
<reference evidence="2 3" key="1">
    <citation type="journal article" date="2018" name="Int. J. Syst. Bacteriol.">
        <title>Oceaniradius stylonemae gen. nov., sp. nov., isolated from a red alga, Stylonema cornu-cervi.</title>
        <authorList>
            <person name="Jeong S."/>
        </authorList>
    </citation>
    <scope>NUCLEOTIDE SEQUENCE [LARGE SCALE GENOMIC DNA]</scope>
    <source>
        <strain evidence="2 3">StC1</strain>
    </source>
</reference>
<evidence type="ECO:0000313" key="3">
    <source>
        <dbReference type="Proteomes" id="UP000246132"/>
    </source>
</evidence>
<gene>
    <name evidence="2" type="ORF">DEM25_010040</name>
</gene>
<name>A0A3A8AJY2_9HYPH</name>
<dbReference type="AlphaFoldDB" id="A0A3A8AJY2"/>
<feature type="compositionally biased region" description="Basic and acidic residues" evidence="1">
    <location>
        <begin position="97"/>
        <end position="114"/>
    </location>
</feature>
<sequence length="114" mass="12714">MMTDHKAKEDKAIPDEPRWPARPTLTLDVALYQEYLDDAELSAEQKQEFIETLWNIILAFVDLGFGIDSVQTVLDEAEHGDDVGALPTNSGSALSQKFDHSRDKKEKSGKAVQP</sequence>
<protein>
    <submittedName>
        <fullName evidence="2">Uncharacterized protein</fullName>
    </submittedName>
</protein>
<dbReference type="EMBL" id="QFWV02000005">
    <property type="protein sequence ID" value="RKF06964.1"/>
    <property type="molecule type" value="Genomic_DNA"/>
</dbReference>
<evidence type="ECO:0000256" key="1">
    <source>
        <dbReference type="SAM" id="MobiDB-lite"/>
    </source>
</evidence>